<gene>
    <name evidence="3" type="ORF">NITFAB_0837</name>
</gene>
<reference evidence="3" key="1">
    <citation type="submission" date="2018-05" db="EMBL/GenBank/DDBJ databases">
        <authorList>
            <person name="Lanie J.A."/>
            <person name="Ng W.-L."/>
            <person name="Kazmierczak K.M."/>
            <person name="Andrzejewski T.M."/>
            <person name="Davidsen T.M."/>
            <person name="Wayne K.J."/>
            <person name="Tettelin H."/>
            <person name="Glass J.I."/>
            <person name="Rusch D."/>
            <person name="Podicherti R."/>
            <person name="Tsui H.-C.T."/>
            <person name="Winkler M.E."/>
        </authorList>
    </citation>
    <scope>NUCLEOTIDE SEQUENCE</scope>
    <source>
        <strain evidence="3">KNB</strain>
    </source>
</reference>
<dbReference type="SUPFAM" id="SSF46785">
    <property type="entry name" value="Winged helix' DNA-binding domain"/>
    <property type="match status" value="1"/>
</dbReference>
<dbReference type="InterPro" id="IPR036390">
    <property type="entry name" value="WH_DNA-bd_sf"/>
</dbReference>
<dbReference type="InterPro" id="IPR041359">
    <property type="entry name" value="MetOD1"/>
</dbReference>
<protein>
    <recommendedName>
        <fullName evidence="4">Transcriptional regulator</fullName>
    </recommendedName>
</protein>
<dbReference type="AlphaFoldDB" id="A0A2X0QUJ8"/>
<evidence type="ECO:0008006" key="4">
    <source>
        <dbReference type="Google" id="ProtNLM"/>
    </source>
</evidence>
<dbReference type="Gene3D" id="1.10.10.10">
    <property type="entry name" value="Winged helix-like DNA-binding domain superfamily/Winged helix DNA-binding domain"/>
    <property type="match status" value="1"/>
</dbReference>
<feature type="domain" description="Helix-turn-helix type 11" evidence="1">
    <location>
        <begin position="14"/>
        <end position="57"/>
    </location>
</feature>
<name>A0A2X0QUJ8_9PROT</name>
<dbReference type="EMBL" id="LS423452">
    <property type="protein sequence ID" value="SPS05248.1"/>
    <property type="molecule type" value="Genomic_DNA"/>
</dbReference>
<accession>A0A2X0QUJ8</accession>
<evidence type="ECO:0000259" key="1">
    <source>
        <dbReference type="Pfam" id="PF08279"/>
    </source>
</evidence>
<dbReference type="InterPro" id="IPR036388">
    <property type="entry name" value="WH-like_DNA-bd_sf"/>
</dbReference>
<dbReference type="Pfam" id="PF08279">
    <property type="entry name" value="HTH_11"/>
    <property type="match status" value="1"/>
</dbReference>
<dbReference type="Pfam" id="PF18546">
    <property type="entry name" value="MetOD1"/>
    <property type="match status" value="1"/>
</dbReference>
<proteinExistence type="predicted"/>
<sequence>MLKESGMLEILGSRQQQLLRLLQKNKGGLTLEELSVHLDISRNAVRQHITTLESNGFVTLGIMRPSGGRPEQLYVLTEEGMEFFPRHYSLFAQLLVESIAQESGVSGLRTRLEAMGTRVAQQLLAQNPGLKVGAQKVEKLAEIMESLGYSARSIATTGGLPVIEADNCVFHNLAMKNPEICHFDLALLTTFTGSGVNHEKCMAKGSHVCRFRFDIES</sequence>
<organism evidence="3">
    <name type="scientific">Candidatus Nitrotoga fabula</name>
    <dbReference type="NCBI Taxonomy" id="2182327"/>
    <lineage>
        <taxon>Bacteria</taxon>
        <taxon>Pseudomonadati</taxon>
        <taxon>Pseudomonadota</taxon>
        <taxon>Betaproteobacteria</taxon>
        <taxon>Nitrosomonadales</taxon>
        <taxon>Gallionellaceae</taxon>
        <taxon>Candidatus Nitrotoga</taxon>
    </lineage>
</organism>
<feature type="domain" description="Metanogen output" evidence="2">
    <location>
        <begin position="131"/>
        <end position="213"/>
    </location>
</feature>
<dbReference type="InterPro" id="IPR013196">
    <property type="entry name" value="HTH_11"/>
</dbReference>
<evidence type="ECO:0000259" key="2">
    <source>
        <dbReference type="Pfam" id="PF18546"/>
    </source>
</evidence>
<evidence type="ECO:0000313" key="3">
    <source>
        <dbReference type="EMBL" id="SPS05248.1"/>
    </source>
</evidence>